<dbReference type="PANTHER" id="PTHR23220">
    <property type="entry name" value="INTEGRIN ALPHA"/>
    <property type="match status" value="1"/>
</dbReference>
<dbReference type="Proteomes" id="UP000005408">
    <property type="component" value="Unassembled WGS sequence"/>
</dbReference>
<dbReference type="Gene3D" id="2.60.40.1510">
    <property type="entry name" value="ntegrin, alpha v. Chain A, domain 3"/>
    <property type="match status" value="1"/>
</dbReference>
<feature type="repeat" description="FG-GAP" evidence="10">
    <location>
        <begin position="421"/>
        <end position="484"/>
    </location>
</feature>
<dbReference type="OrthoDB" id="5573735at2759"/>
<keyword evidence="8 11" id="KW-0675">Receptor</keyword>
<sequence length="1054" mass="114213">MFDLVKLLIFVPFGYGFNVDVEKAIVYTGTPGSYYGATTEMLTNVEGNWVLVGAPRQNYSGIIKPGAVYRCPVSTSSTTTPACLMLPIRAAQSPFPANIQSEENQGLGLNMLITNNYLVACSPSWKQTVTIDTYYAYGKCSDVPFGSMNTNYNKFFAVSSGLLQTGSKIFYMVAEFGFSSAIRSGFGANGIVMGTPVVYDSTGGFIYYRESNVANFWDRFNVLEHGSTDSLTTVFRAGAYLGYSIGAGVFGPTVRESPSSYPIVVMGAPGFSNNDGTVGAMGIFERISSSALKMQKMIAGKVIGSGFGQSLIVADFNNDNKDDIAVGAPMEGEDDMNKVDVGAVYIYYGTLGSDFIDASAQRLRGSGAILARFGHSIACPGDLNKDGFKDLIVGAPYEQDNKGAIYIFNGGAPRMETMYSQRILAADINSDLRGFGFSLSKNTIDVDSNTYTDTSVGSLLSSHAVVFRTRSIVTITSIPNLNPTVMPFNSTGLACRGNSDNFNPCTSVEVCFNYTGDGLTNGIYIDYTLTSDPETSDVKERRFTFYQNNVTQGTVYTKTQLFIASGETKCESLHARIAMTDRKFFARVNDDPRFEVTYKISNESAGNEVRPILDKDKASEISNVTGRFLTECTPTCKPDLMITGAALTSLVQVGKTQELEVQILVINIADPAYGASIVFNNSIGAIFSSYAVLLEQGSERMTCAKEGDGARCTFDKNPLFPQVRGLVNVRFDVSSLQLLRGVALQSLPAVAEVFAVAEVAGDVDTSNNVARMNTNLQLEASIEMAGSSSPDQVRISAGGKSRLTLSQAYSIMNTGPSPLPLMKTSFSIPVMYKDKLIIERSQLELSALSPSINCSMISFPSSESVTSSPGVVINPSVIITESNVPLGCGVSGVGCAVFECLITDLEVDFQAIVIQANITEENLPDIPAGTTQIQYYTTGILYPSKKLPIPLNIKPSNITYSAVLPIFPNNILARTEELNLWPLIVGLSVGVLLMVLLAIALWKLGFFRRKKREELNQYKRKSYAHARQSRALTRASRDLDAEDRKILSQYTQMN</sequence>
<evidence type="ECO:0000256" key="9">
    <source>
        <dbReference type="ARBA" id="ARBA00023180"/>
    </source>
</evidence>
<dbReference type="PANTHER" id="PTHR23220:SF122">
    <property type="entry name" value="INTEGRIN ALPHA-PS1"/>
    <property type="match status" value="1"/>
</dbReference>
<feature type="repeat" description="FG-GAP" evidence="10">
    <location>
        <begin position="361"/>
        <end position="417"/>
    </location>
</feature>
<dbReference type="SUPFAM" id="SSF69318">
    <property type="entry name" value="Integrin alpha N-terminal domain"/>
    <property type="match status" value="1"/>
</dbReference>
<dbReference type="Pfam" id="PF08441">
    <property type="entry name" value="Integrin_A_Ig_1"/>
    <property type="match status" value="1"/>
</dbReference>
<evidence type="ECO:0000313" key="13">
    <source>
        <dbReference type="EnsemblMetazoa" id="G32483.1:cds"/>
    </source>
</evidence>
<evidence type="ECO:0000256" key="2">
    <source>
        <dbReference type="ARBA" id="ARBA00008054"/>
    </source>
</evidence>
<evidence type="ECO:0000313" key="14">
    <source>
        <dbReference type="Proteomes" id="UP000005408"/>
    </source>
</evidence>
<keyword evidence="7 11" id="KW-0472">Membrane</keyword>
<proteinExistence type="inferred from homology"/>
<keyword evidence="6 11" id="KW-0401">Integrin</keyword>
<dbReference type="GO" id="GO:0098609">
    <property type="term" value="P:cell-cell adhesion"/>
    <property type="evidence" value="ECO:0007669"/>
    <property type="project" value="TreeGrafter"/>
</dbReference>
<evidence type="ECO:0000256" key="7">
    <source>
        <dbReference type="ARBA" id="ARBA00023136"/>
    </source>
</evidence>
<evidence type="ECO:0000256" key="11">
    <source>
        <dbReference type="RuleBase" id="RU003762"/>
    </source>
</evidence>
<evidence type="ECO:0000256" key="1">
    <source>
        <dbReference type="ARBA" id="ARBA00004479"/>
    </source>
</evidence>
<feature type="transmembrane region" description="Helical" evidence="11">
    <location>
        <begin position="980"/>
        <end position="1002"/>
    </location>
</feature>
<dbReference type="PROSITE" id="PS51470">
    <property type="entry name" value="FG_GAP"/>
    <property type="match status" value="3"/>
</dbReference>
<keyword evidence="9" id="KW-0325">Glycoprotein</keyword>
<comment type="subcellular location">
    <subcellularLocation>
        <location evidence="1 11">Membrane</location>
        <topology evidence="1 11">Single-pass type I membrane protein</topology>
    </subcellularLocation>
</comment>
<dbReference type="PROSITE" id="PS00242">
    <property type="entry name" value="INTEGRIN_ALPHA"/>
    <property type="match status" value="1"/>
</dbReference>
<keyword evidence="4" id="KW-0677">Repeat</keyword>
<dbReference type="GO" id="GO:0005178">
    <property type="term" value="F:integrin binding"/>
    <property type="evidence" value="ECO:0007669"/>
    <property type="project" value="TreeGrafter"/>
</dbReference>
<dbReference type="PRINTS" id="PR01185">
    <property type="entry name" value="INTEGRINA"/>
</dbReference>
<dbReference type="GO" id="GO:0008305">
    <property type="term" value="C:integrin complex"/>
    <property type="evidence" value="ECO:0007669"/>
    <property type="project" value="InterPro"/>
</dbReference>
<organism evidence="13 14">
    <name type="scientific">Magallana gigas</name>
    <name type="common">Pacific oyster</name>
    <name type="synonym">Crassostrea gigas</name>
    <dbReference type="NCBI Taxonomy" id="29159"/>
    <lineage>
        <taxon>Eukaryota</taxon>
        <taxon>Metazoa</taxon>
        <taxon>Spiralia</taxon>
        <taxon>Lophotrochozoa</taxon>
        <taxon>Mollusca</taxon>
        <taxon>Bivalvia</taxon>
        <taxon>Autobranchia</taxon>
        <taxon>Pteriomorphia</taxon>
        <taxon>Ostreida</taxon>
        <taxon>Ostreoidea</taxon>
        <taxon>Ostreidae</taxon>
        <taxon>Magallana</taxon>
    </lineage>
</organism>
<evidence type="ECO:0000256" key="5">
    <source>
        <dbReference type="ARBA" id="ARBA00022889"/>
    </source>
</evidence>
<evidence type="ECO:0000259" key="12">
    <source>
        <dbReference type="Pfam" id="PF08441"/>
    </source>
</evidence>
<comment type="similarity">
    <text evidence="2 11">Belongs to the integrin alpha chain family.</text>
</comment>
<evidence type="ECO:0000256" key="3">
    <source>
        <dbReference type="ARBA" id="ARBA00022729"/>
    </source>
</evidence>
<dbReference type="EnsemblMetazoa" id="G32483.1">
    <property type="protein sequence ID" value="G32483.1:cds"/>
    <property type="gene ID" value="G32483"/>
</dbReference>
<evidence type="ECO:0000256" key="4">
    <source>
        <dbReference type="ARBA" id="ARBA00022737"/>
    </source>
</evidence>
<dbReference type="GO" id="GO:0007229">
    <property type="term" value="P:integrin-mediated signaling pathway"/>
    <property type="evidence" value="ECO:0007669"/>
    <property type="project" value="UniProtKB-KW"/>
</dbReference>
<dbReference type="Gene3D" id="2.60.40.1530">
    <property type="entry name" value="ntegrin, alpha v. Chain A, domain 4"/>
    <property type="match status" value="1"/>
</dbReference>
<protein>
    <recommendedName>
        <fullName evidence="12">Integrin alpha first immunoglubulin-like domain-containing protein</fullName>
    </recommendedName>
</protein>
<evidence type="ECO:0000256" key="8">
    <source>
        <dbReference type="ARBA" id="ARBA00023170"/>
    </source>
</evidence>
<dbReference type="InterPro" id="IPR013517">
    <property type="entry name" value="FG-GAP"/>
</dbReference>
<keyword evidence="5 11" id="KW-0130">Cell adhesion</keyword>
<dbReference type="Pfam" id="PF01839">
    <property type="entry name" value="FG-GAP"/>
    <property type="match status" value="2"/>
</dbReference>
<reference evidence="13" key="1">
    <citation type="submission" date="2022-08" db="UniProtKB">
        <authorList>
            <consortium name="EnsemblMetazoa"/>
        </authorList>
    </citation>
    <scope>IDENTIFICATION</scope>
    <source>
        <strain evidence="13">05x7-T-G4-1.051#20</strain>
    </source>
</reference>
<accession>A0A8W8MF58</accession>
<feature type="repeat" description="FG-GAP" evidence="10">
    <location>
        <begin position="293"/>
        <end position="356"/>
    </location>
</feature>
<name>A0A8W8MF58_MAGGI</name>
<dbReference type="GO" id="GO:0007160">
    <property type="term" value="P:cell-matrix adhesion"/>
    <property type="evidence" value="ECO:0007669"/>
    <property type="project" value="TreeGrafter"/>
</dbReference>
<dbReference type="Gene3D" id="2.60.40.1460">
    <property type="entry name" value="Integrin domains. Chain A, domain 2"/>
    <property type="match status" value="1"/>
</dbReference>
<dbReference type="AlphaFoldDB" id="A0A8W8MF58"/>
<dbReference type="InterPro" id="IPR018184">
    <property type="entry name" value="Integrin_alpha_C_CS"/>
</dbReference>
<dbReference type="SMART" id="SM00191">
    <property type="entry name" value="Int_alpha"/>
    <property type="match status" value="3"/>
</dbReference>
<feature type="domain" description="Integrin alpha first immunoglubulin-like" evidence="12">
    <location>
        <begin position="469"/>
        <end position="623"/>
    </location>
</feature>
<keyword evidence="3 11" id="KW-0732">Signal</keyword>
<evidence type="ECO:0000256" key="10">
    <source>
        <dbReference type="PROSITE-ProRule" id="PRU00803"/>
    </source>
</evidence>
<feature type="chain" id="PRO_5036515829" description="Integrin alpha first immunoglubulin-like domain-containing protein" evidence="11">
    <location>
        <begin position="17"/>
        <end position="1054"/>
    </location>
</feature>
<dbReference type="InterPro" id="IPR013519">
    <property type="entry name" value="Int_alpha_beta-p"/>
</dbReference>
<feature type="signal peptide" evidence="11">
    <location>
        <begin position="1"/>
        <end position="16"/>
    </location>
</feature>
<dbReference type="OMA" id="YEQDNKG"/>
<dbReference type="Gene3D" id="1.20.5.930">
    <property type="entry name" value="Bicelle-embedded integrin alpha(iib) transmembrane segment"/>
    <property type="match status" value="1"/>
</dbReference>
<dbReference type="GO" id="GO:0033627">
    <property type="term" value="P:cell adhesion mediated by integrin"/>
    <property type="evidence" value="ECO:0007669"/>
    <property type="project" value="TreeGrafter"/>
</dbReference>
<dbReference type="InterPro" id="IPR000413">
    <property type="entry name" value="Integrin_alpha"/>
</dbReference>
<keyword evidence="14" id="KW-1185">Reference proteome</keyword>
<dbReference type="InterPro" id="IPR013649">
    <property type="entry name" value="Integrin_alpha_Ig-like_1"/>
</dbReference>
<evidence type="ECO:0000256" key="6">
    <source>
        <dbReference type="ARBA" id="ARBA00023037"/>
    </source>
</evidence>
<keyword evidence="11" id="KW-1133">Transmembrane helix</keyword>
<dbReference type="SUPFAM" id="SSF69179">
    <property type="entry name" value="Integrin domains"/>
    <property type="match status" value="3"/>
</dbReference>
<keyword evidence="11" id="KW-0812">Transmembrane</keyword>
<dbReference type="InterPro" id="IPR028994">
    <property type="entry name" value="Integrin_alpha_N"/>
</dbReference>
<dbReference type="GO" id="GO:0009897">
    <property type="term" value="C:external side of plasma membrane"/>
    <property type="evidence" value="ECO:0007669"/>
    <property type="project" value="TreeGrafter"/>
</dbReference>
<dbReference type="Gene3D" id="2.130.10.130">
    <property type="entry name" value="Integrin alpha, N-terminal"/>
    <property type="match status" value="1"/>
</dbReference>
<dbReference type="InterPro" id="IPR032695">
    <property type="entry name" value="Integrin_dom_sf"/>
</dbReference>